<organism evidence="1">
    <name type="scientific">Xanthomonas vasicola pv. vasculorum NCPPB 890</name>
    <dbReference type="NCBI Taxonomy" id="1184265"/>
    <lineage>
        <taxon>Bacteria</taxon>
        <taxon>Pseudomonadati</taxon>
        <taxon>Pseudomonadota</taxon>
        <taxon>Gammaproteobacteria</taxon>
        <taxon>Lysobacterales</taxon>
        <taxon>Lysobacteraceae</taxon>
        <taxon>Xanthomonas</taxon>
    </lineage>
</organism>
<gene>
    <name evidence="1" type="ORF">A11K_0126100</name>
</gene>
<comment type="caution">
    <text evidence="1">The sequence shown here is derived from an EMBL/GenBank/DDBJ whole genome shotgun (WGS) entry which is preliminary data.</text>
</comment>
<sequence>MTTTVANTPYSPHDFKVLAEQHGDLLVAYEHAKRQWIAADRALQDLYARDPAAISGRDDAAEHEPEHRAYVAAKQALADQQRVLLDFEAAHPLLIEELTGRLVQADTL</sequence>
<reference evidence="1" key="1">
    <citation type="submission" date="2012-05" db="EMBL/GenBank/DDBJ databases">
        <authorList>
            <person name="Studholme D.J."/>
            <person name="Wasukira A."/>
            <person name="Grant M."/>
        </authorList>
    </citation>
    <scope>NUCLEOTIDE SEQUENCE [LARGE SCALE GENOMIC DNA]</scope>
    <source>
        <strain evidence="1">NCPPB 890</strain>
    </source>
</reference>
<proteinExistence type="predicted"/>
<dbReference type="EMBL" id="AKBN01001837">
    <property type="protein sequence ID" value="KEZ99807.1"/>
    <property type="molecule type" value="Genomic_DNA"/>
</dbReference>
<accession>A0A837AP65</accession>
<name>A0A837AP65_XANVA</name>
<dbReference type="RefSeq" id="WP_017120720.1">
    <property type="nucleotide sequence ID" value="NZ_AKBN02000017.1"/>
</dbReference>
<protein>
    <submittedName>
        <fullName evidence="1">Uncharacterized protein</fullName>
    </submittedName>
</protein>
<dbReference type="AlphaFoldDB" id="A0A837AP65"/>
<evidence type="ECO:0000313" key="1">
    <source>
        <dbReference type="EMBL" id="KEZ99807.1"/>
    </source>
</evidence>